<reference evidence="3" key="2">
    <citation type="submission" date="2019-10" db="EMBL/GenBank/DDBJ databases">
        <authorList>
            <consortium name="NCBI Genome Project"/>
        </authorList>
    </citation>
    <scope>NUCLEOTIDE SEQUENCE</scope>
    <source>
        <strain evidence="3">NI907</strain>
    </source>
</reference>
<keyword evidence="1" id="KW-0472">Membrane</keyword>
<evidence type="ECO:0000256" key="1">
    <source>
        <dbReference type="SAM" id="Phobius"/>
    </source>
</evidence>
<reference evidence="3" key="3">
    <citation type="submission" date="2025-08" db="UniProtKB">
        <authorList>
            <consortium name="RefSeq"/>
        </authorList>
    </citation>
    <scope>IDENTIFICATION</scope>
    <source>
        <strain evidence="3">NI907</strain>
    </source>
</reference>
<protein>
    <submittedName>
        <fullName evidence="3">Uncharacterized protein</fullName>
    </submittedName>
</protein>
<organism evidence="2 3">
    <name type="scientific">Pyricularia grisea</name>
    <name type="common">Crabgrass-specific blast fungus</name>
    <name type="synonym">Magnaporthe grisea</name>
    <dbReference type="NCBI Taxonomy" id="148305"/>
    <lineage>
        <taxon>Eukaryota</taxon>
        <taxon>Fungi</taxon>
        <taxon>Dikarya</taxon>
        <taxon>Ascomycota</taxon>
        <taxon>Pezizomycotina</taxon>
        <taxon>Sordariomycetes</taxon>
        <taxon>Sordariomycetidae</taxon>
        <taxon>Magnaporthales</taxon>
        <taxon>Pyriculariaceae</taxon>
        <taxon>Pyricularia</taxon>
    </lineage>
</organism>
<name>A0A6P8APM2_PYRGI</name>
<sequence length="67" mass="7060">MAGEFTAHLTMNLDGSRPEIWLWYPAAGIATGLGPGAVSIVPIWAAIDWRGIPEADASGAGQRPEEI</sequence>
<keyword evidence="1" id="KW-0812">Transmembrane</keyword>
<dbReference type="KEGG" id="pgri:PgNI_11447"/>
<proteinExistence type="predicted"/>
<evidence type="ECO:0000313" key="3">
    <source>
        <dbReference type="RefSeq" id="XP_030976861.1"/>
    </source>
</evidence>
<reference evidence="2 3" key="1">
    <citation type="journal article" date="2019" name="Mol. Biol. Evol.">
        <title>Blast fungal genomes show frequent chromosomal changes, gene gains and losses, and effector gene turnover.</title>
        <authorList>
            <person name="Gomez Luciano L.B."/>
            <person name="Jason Tsai I."/>
            <person name="Chuma I."/>
            <person name="Tosa Y."/>
            <person name="Chen Y.H."/>
            <person name="Li J.Y."/>
            <person name="Li M.Y."/>
            <person name="Jade Lu M.Y."/>
            <person name="Nakayashiki H."/>
            <person name="Li W.H."/>
        </authorList>
    </citation>
    <scope>NUCLEOTIDE SEQUENCE [LARGE SCALE GENOMIC DNA]</scope>
    <source>
        <strain evidence="2 3">NI907</strain>
    </source>
</reference>
<keyword evidence="1" id="KW-1133">Transmembrane helix</keyword>
<dbReference type="RefSeq" id="XP_030976861.1">
    <property type="nucleotide sequence ID" value="XM_031131414.1"/>
</dbReference>
<keyword evidence="2" id="KW-1185">Reference proteome</keyword>
<feature type="transmembrane region" description="Helical" evidence="1">
    <location>
        <begin position="20"/>
        <end position="47"/>
    </location>
</feature>
<dbReference type="AlphaFoldDB" id="A0A6P8APM2"/>
<dbReference type="Proteomes" id="UP000515153">
    <property type="component" value="Chromosome VI"/>
</dbReference>
<accession>A0A6P8APM2</accession>
<dbReference type="GeneID" id="41966319"/>
<evidence type="ECO:0000313" key="2">
    <source>
        <dbReference type="Proteomes" id="UP000515153"/>
    </source>
</evidence>
<gene>
    <name evidence="3" type="ORF">PgNI_11447</name>
</gene>